<sequence>MGLILIHCYDGGTLLSLAILPPSKVVRDDAQVAHTLSTPSSTEAWRLEKGIFRIGIVAALGTAIWAGGLAKQICWILQGVQSAGAAVAWQVDAHKVPLLTQLIHNVVVPELEDIVCPAASSTFVVDDDLACKIHITGLNT</sequence>
<dbReference type="EMBL" id="CAADRP010001602">
    <property type="protein sequence ID" value="VFU44522.1"/>
    <property type="molecule type" value="Genomic_DNA"/>
</dbReference>
<protein>
    <submittedName>
        <fullName evidence="1">Uncharacterized protein</fullName>
    </submittedName>
</protein>
<name>A0A6N2LVY0_SALVM</name>
<organism evidence="1">
    <name type="scientific">Salix viminalis</name>
    <name type="common">Common osier</name>
    <name type="synonym">Basket willow</name>
    <dbReference type="NCBI Taxonomy" id="40686"/>
    <lineage>
        <taxon>Eukaryota</taxon>
        <taxon>Viridiplantae</taxon>
        <taxon>Streptophyta</taxon>
        <taxon>Embryophyta</taxon>
        <taxon>Tracheophyta</taxon>
        <taxon>Spermatophyta</taxon>
        <taxon>Magnoliopsida</taxon>
        <taxon>eudicotyledons</taxon>
        <taxon>Gunneridae</taxon>
        <taxon>Pentapetalae</taxon>
        <taxon>rosids</taxon>
        <taxon>fabids</taxon>
        <taxon>Malpighiales</taxon>
        <taxon>Salicaceae</taxon>
        <taxon>Saliceae</taxon>
        <taxon>Salix</taxon>
    </lineage>
</organism>
<proteinExistence type="predicted"/>
<dbReference type="AlphaFoldDB" id="A0A6N2LVY0"/>
<evidence type="ECO:0000313" key="1">
    <source>
        <dbReference type="EMBL" id="VFU44522.1"/>
    </source>
</evidence>
<gene>
    <name evidence="1" type="ORF">SVIM_LOCUS274067</name>
</gene>
<reference evidence="1" key="1">
    <citation type="submission" date="2019-03" db="EMBL/GenBank/DDBJ databases">
        <authorList>
            <person name="Mank J."/>
            <person name="Almeida P."/>
        </authorList>
    </citation>
    <scope>NUCLEOTIDE SEQUENCE</scope>
    <source>
        <strain evidence="1">78183</strain>
    </source>
</reference>
<accession>A0A6N2LVY0</accession>